<reference evidence="4" key="1">
    <citation type="submission" date="2025-08" db="UniProtKB">
        <authorList>
            <consortium name="RefSeq"/>
        </authorList>
    </citation>
    <scope>IDENTIFICATION</scope>
    <source>
        <tissue evidence="4">Leaves</tissue>
    </source>
</reference>
<dbReference type="Pfam" id="PF14392">
    <property type="entry name" value="zf-CCHC_4"/>
    <property type="match status" value="1"/>
</dbReference>
<name>A0ABM4VU78_COFAR</name>
<accession>A0ABM4VU78</accession>
<dbReference type="RefSeq" id="XP_071923090.1">
    <property type="nucleotide sequence ID" value="XM_072066989.1"/>
</dbReference>
<evidence type="ECO:0000313" key="3">
    <source>
        <dbReference type="Proteomes" id="UP001652660"/>
    </source>
</evidence>
<feature type="domain" description="CCHC-type" evidence="2">
    <location>
        <begin position="207"/>
        <end position="222"/>
    </location>
</feature>
<dbReference type="InterPro" id="IPR040256">
    <property type="entry name" value="At4g02000-like"/>
</dbReference>
<evidence type="ECO:0000256" key="1">
    <source>
        <dbReference type="PROSITE-ProRule" id="PRU00047"/>
    </source>
</evidence>
<keyword evidence="1" id="KW-0479">Metal-binding</keyword>
<protein>
    <submittedName>
        <fullName evidence="4">Uncharacterized protein At4g02000-like</fullName>
    </submittedName>
</protein>
<keyword evidence="1" id="KW-0863">Zinc-finger</keyword>
<sequence length="271" mass="30418">MAEELEQLCANLSIGEGESNRVVLPSLSQSAMQRKGSLCLLGKIISMKPINMEVLATTLKGVWSPPHGMSHTIVGENIALFRFFHPVDKTRVLHGSPWSFDQKLLVLSKYKGDVPVPQIPFSHCCLWVRVFNVPLDLMPIESAKVIGDCLGSFVEVDTDVDGLLWGKYMRIRVSLDIYQPLRRMMLISHGGKEFKLLLQYERLLNICFYCGHFGHGDRDCEEHLSDPAADKKELPFKAWVKFNNGVPSFSHAKMTERFSSKGGINIAKGDV</sequence>
<dbReference type="InterPro" id="IPR001878">
    <property type="entry name" value="Znf_CCHC"/>
</dbReference>
<dbReference type="InterPro" id="IPR025836">
    <property type="entry name" value="Zn_knuckle_CX2CX4HX4C"/>
</dbReference>
<dbReference type="Proteomes" id="UP001652660">
    <property type="component" value="Chromosome 10e"/>
</dbReference>
<dbReference type="PANTHER" id="PTHR31286">
    <property type="entry name" value="GLYCINE-RICH CELL WALL STRUCTURAL PROTEIN 1.8-LIKE"/>
    <property type="match status" value="1"/>
</dbReference>
<dbReference type="GeneID" id="140015105"/>
<dbReference type="InterPro" id="IPR025558">
    <property type="entry name" value="DUF4283"/>
</dbReference>
<organism evidence="3 4">
    <name type="scientific">Coffea arabica</name>
    <name type="common">Arabian coffee</name>
    <dbReference type="NCBI Taxonomy" id="13443"/>
    <lineage>
        <taxon>Eukaryota</taxon>
        <taxon>Viridiplantae</taxon>
        <taxon>Streptophyta</taxon>
        <taxon>Embryophyta</taxon>
        <taxon>Tracheophyta</taxon>
        <taxon>Spermatophyta</taxon>
        <taxon>Magnoliopsida</taxon>
        <taxon>eudicotyledons</taxon>
        <taxon>Gunneridae</taxon>
        <taxon>Pentapetalae</taxon>
        <taxon>asterids</taxon>
        <taxon>lamiids</taxon>
        <taxon>Gentianales</taxon>
        <taxon>Rubiaceae</taxon>
        <taxon>Ixoroideae</taxon>
        <taxon>Gardenieae complex</taxon>
        <taxon>Bertiereae - Coffeeae clade</taxon>
        <taxon>Coffeeae</taxon>
        <taxon>Coffea</taxon>
    </lineage>
</organism>
<evidence type="ECO:0000313" key="4">
    <source>
        <dbReference type="RefSeq" id="XP_071923090.1"/>
    </source>
</evidence>
<proteinExistence type="predicted"/>
<keyword evidence="3" id="KW-1185">Reference proteome</keyword>
<keyword evidence="1" id="KW-0862">Zinc</keyword>
<dbReference type="PANTHER" id="PTHR31286:SF167">
    <property type="entry name" value="OS09G0268800 PROTEIN"/>
    <property type="match status" value="1"/>
</dbReference>
<evidence type="ECO:0000259" key="2">
    <source>
        <dbReference type="PROSITE" id="PS50158"/>
    </source>
</evidence>
<dbReference type="Pfam" id="PF14111">
    <property type="entry name" value="DUF4283"/>
    <property type="match status" value="1"/>
</dbReference>
<dbReference type="PROSITE" id="PS50158">
    <property type="entry name" value="ZF_CCHC"/>
    <property type="match status" value="1"/>
</dbReference>
<gene>
    <name evidence="4" type="primary">LOC140015105</name>
</gene>